<accession>A0AAV4ATD9</accession>
<proteinExistence type="predicted"/>
<dbReference type="AlphaFoldDB" id="A0AAV4ATD9"/>
<sequence length="100" mass="11182">MKPALYKLCKSRDRTMNFWTVIPKHWCRGDPSPPICIREEVCFTRTFLISLDLAEYTTREITRDVSSNYLSALITINSCGPAKAGTTSPGGIPQGQQESN</sequence>
<dbReference type="Proteomes" id="UP000735302">
    <property type="component" value="Unassembled WGS sequence"/>
</dbReference>
<protein>
    <submittedName>
        <fullName evidence="2">Uncharacterized protein</fullName>
    </submittedName>
</protein>
<organism evidence="2 3">
    <name type="scientific">Plakobranchus ocellatus</name>
    <dbReference type="NCBI Taxonomy" id="259542"/>
    <lineage>
        <taxon>Eukaryota</taxon>
        <taxon>Metazoa</taxon>
        <taxon>Spiralia</taxon>
        <taxon>Lophotrochozoa</taxon>
        <taxon>Mollusca</taxon>
        <taxon>Gastropoda</taxon>
        <taxon>Heterobranchia</taxon>
        <taxon>Euthyneura</taxon>
        <taxon>Panpulmonata</taxon>
        <taxon>Sacoglossa</taxon>
        <taxon>Placobranchoidea</taxon>
        <taxon>Plakobranchidae</taxon>
        <taxon>Plakobranchus</taxon>
    </lineage>
</organism>
<evidence type="ECO:0000313" key="3">
    <source>
        <dbReference type="Proteomes" id="UP000735302"/>
    </source>
</evidence>
<evidence type="ECO:0000256" key="1">
    <source>
        <dbReference type="SAM" id="MobiDB-lite"/>
    </source>
</evidence>
<name>A0AAV4ATD9_9GAST</name>
<dbReference type="EMBL" id="BLXT01004061">
    <property type="protein sequence ID" value="GFO09389.1"/>
    <property type="molecule type" value="Genomic_DNA"/>
</dbReference>
<keyword evidence="3" id="KW-1185">Reference proteome</keyword>
<gene>
    <name evidence="2" type="ORF">PoB_003589400</name>
</gene>
<reference evidence="2 3" key="1">
    <citation type="journal article" date="2021" name="Elife">
        <title>Chloroplast acquisition without the gene transfer in kleptoplastic sea slugs, Plakobranchus ocellatus.</title>
        <authorList>
            <person name="Maeda T."/>
            <person name="Takahashi S."/>
            <person name="Yoshida T."/>
            <person name="Shimamura S."/>
            <person name="Takaki Y."/>
            <person name="Nagai Y."/>
            <person name="Toyoda A."/>
            <person name="Suzuki Y."/>
            <person name="Arimoto A."/>
            <person name="Ishii H."/>
            <person name="Satoh N."/>
            <person name="Nishiyama T."/>
            <person name="Hasebe M."/>
            <person name="Maruyama T."/>
            <person name="Minagawa J."/>
            <person name="Obokata J."/>
            <person name="Shigenobu S."/>
        </authorList>
    </citation>
    <scope>NUCLEOTIDE SEQUENCE [LARGE SCALE GENOMIC DNA]</scope>
</reference>
<comment type="caution">
    <text evidence="2">The sequence shown here is derived from an EMBL/GenBank/DDBJ whole genome shotgun (WGS) entry which is preliminary data.</text>
</comment>
<evidence type="ECO:0000313" key="2">
    <source>
        <dbReference type="EMBL" id="GFO09389.1"/>
    </source>
</evidence>
<feature type="compositionally biased region" description="Polar residues" evidence="1">
    <location>
        <begin position="85"/>
        <end position="100"/>
    </location>
</feature>
<feature type="region of interest" description="Disordered" evidence="1">
    <location>
        <begin position="80"/>
        <end position="100"/>
    </location>
</feature>